<dbReference type="AlphaFoldDB" id="A0A0V0QHZ4"/>
<keyword evidence="1" id="KW-0175">Coiled coil</keyword>
<gene>
    <name evidence="2" type="ORF">PPERSA_01624</name>
</gene>
<keyword evidence="3" id="KW-1185">Reference proteome</keyword>
<dbReference type="Gene3D" id="1.25.10.10">
    <property type="entry name" value="Leucine-rich Repeat Variant"/>
    <property type="match status" value="1"/>
</dbReference>
<feature type="coiled-coil region" evidence="1">
    <location>
        <begin position="52"/>
        <end position="107"/>
    </location>
</feature>
<proteinExistence type="predicted"/>
<name>A0A0V0QHZ4_PSEPJ</name>
<dbReference type="InterPro" id="IPR016024">
    <property type="entry name" value="ARM-type_fold"/>
</dbReference>
<evidence type="ECO:0000313" key="3">
    <source>
        <dbReference type="Proteomes" id="UP000054937"/>
    </source>
</evidence>
<dbReference type="InterPro" id="IPR011989">
    <property type="entry name" value="ARM-like"/>
</dbReference>
<dbReference type="OrthoDB" id="29145at2759"/>
<protein>
    <submittedName>
        <fullName evidence="2">Armadillo-type fold</fullName>
    </submittedName>
</protein>
<sequence length="469" mass="55489">MDLDQKQFKQALGLKKEGYRVEIRRKKNNDELNNKRLLKINSSLQNKLPSKINEENQAITNKQQQINDNDQNQYQQQYQIYQNHISIQKFKELYQFLKQSYEELDELQCKEIIVEIEKLLYEHSTNDSLNEHYKVMEAIIETMAVSDFFFYLSDFISVEQFSNVDLQFISLYILTTVSYSSNKFVIKRLRECDVVNQLIIILKSVKSNLLPQIILAYYVLSNLLANQDSFSEEIVSNLFQKEILIAIGKVIVYNDLSQEQMRDLSKFCSNLFMNHNYIEQQMMQEEINLTYLDKSQQIKINSIAILANFAYSKVYHNLELLVQMDILERVKEMIESETQEVREECVYFYINLVYRCTGQLLNYLIDFNIVQILVRQLEKQQENPEFVSSILETVISLFVVLEQQNLSDKIQLSIKQIEDIGGIDIINQYQNHPNEHVYQLAFKFLDQFYVTQNQQGNNNNGNQNGIMYF</sequence>
<comment type="caution">
    <text evidence="2">The sequence shown here is derived from an EMBL/GenBank/DDBJ whole genome shotgun (WGS) entry which is preliminary data.</text>
</comment>
<dbReference type="Proteomes" id="UP000054937">
    <property type="component" value="Unassembled WGS sequence"/>
</dbReference>
<dbReference type="InterPro" id="IPR032413">
    <property type="entry name" value="Arm_3"/>
</dbReference>
<reference evidence="2 3" key="1">
    <citation type="journal article" date="2015" name="Sci. Rep.">
        <title>Genome of the facultative scuticociliatosis pathogen Pseudocohnilembus persalinus provides insight into its virulence through horizontal gene transfer.</title>
        <authorList>
            <person name="Xiong J."/>
            <person name="Wang G."/>
            <person name="Cheng J."/>
            <person name="Tian M."/>
            <person name="Pan X."/>
            <person name="Warren A."/>
            <person name="Jiang C."/>
            <person name="Yuan D."/>
            <person name="Miao W."/>
        </authorList>
    </citation>
    <scope>NUCLEOTIDE SEQUENCE [LARGE SCALE GENOMIC DNA]</scope>
    <source>
        <strain evidence="2">36N120E</strain>
    </source>
</reference>
<evidence type="ECO:0000256" key="1">
    <source>
        <dbReference type="SAM" id="Coils"/>
    </source>
</evidence>
<dbReference type="EMBL" id="LDAU01000166">
    <property type="protein sequence ID" value="KRX01754.1"/>
    <property type="molecule type" value="Genomic_DNA"/>
</dbReference>
<evidence type="ECO:0000313" key="2">
    <source>
        <dbReference type="EMBL" id="KRX01754.1"/>
    </source>
</evidence>
<dbReference type="SUPFAM" id="SSF48371">
    <property type="entry name" value="ARM repeat"/>
    <property type="match status" value="1"/>
</dbReference>
<dbReference type="InParanoid" id="A0A0V0QHZ4"/>
<accession>A0A0V0QHZ4</accession>
<organism evidence="2 3">
    <name type="scientific">Pseudocohnilembus persalinus</name>
    <name type="common">Ciliate</name>
    <dbReference type="NCBI Taxonomy" id="266149"/>
    <lineage>
        <taxon>Eukaryota</taxon>
        <taxon>Sar</taxon>
        <taxon>Alveolata</taxon>
        <taxon>Ciliophora</taxon>
        <taxon>Intramacronucleata</taxon>
        <taxon>Oligohymenophorea</taxon>
        <taxon>Scuticociliatia</taxon>
        <taxon>Philasterida</taxon>
        <taxon>Pseudocohnilembidae</taxon>
        <taxon>Pseudocohnilembus</taxon>
    </lineage>
</organism>
<dbReference type="Pfam" id="PF16186">
    <property type="entry name" value="Arm_3"/>
    <property type="match status" value="1"/>
</dbReference>